<evidence type="ECO:0000256" key="1">
    <source>
        <dbReference type="SAM" id="MobiDB-lite"/>
    </source>
</evidence>
<reference evidence="3 4" key="1">
    <citation type="submission" date="2020-08" db="EMBL/GenBank/DDBJ databases">
        <title>Novel species isolated from subtropical streams in China.</title>
        <authorList>
            <person name="Lu H."/>
        </authorList>
    </citation>
    <scope>NUCLEOTIDE SEQUENCE [LARGE SCALE GENOMIC DNA]</scope>
    <source>
        <strain evidence="3 4">NL8W</strain>
    </source>
</reference>
<proteinExistence type="predicted"/>
<dbReference type="RefSeq" id="WP_186956353.1">
    <property type="nucleotide sequence ID" value="NZ_JACOFX010000019.1"/>
</dbReference>
<gene>
    <name evidence="3" type="ORF">H8L47_24725</name>
</gene>
<organism evidence="3 4">
    <name type="scientific">Undibacterium umbellatum</name>
    <dbReference type="NCBI Taxonomy" id="2762300"/>
    <lineage>
        <taxon>Bacteria</taxon>
        <taxon>Pseudomonadati</taxon>
        <taxon>Pseudomonadota</taxon>
        <taxon>Betaproteobacteria</taxon>
        <taxon>Burkholderiales</taxon>
        <taxon>Oxalobacteraceae</taxon>
        <taxon>Undibacterium</taxon>
    </lineage>
</organism>
<feature type="region of interest" description="Disordered" evidence="1">
    <location>
        <begin position="68"/>
        <end position="87"/>
    </location>
</feature>
<feature type="compositionally biased region" description="Low complexity" evidence="1">
    <location>
        <begin position="230"/>
        <end position="250"/>
    </location>
</feature>
<evidence type="ECO:0000313" key="3">
    <source>
        <dbReference type="EMBL" id="MBC3910779.1"/>
    </source>
</evidence>
<protein>
    <submittedName>
        <fullName evidence="3">Uncharacterized protein</fullName>
    </submittedName>
</protein>
<keyword evidence="2" id="KW-0812">Transmembrane</keyword>
<feature type="region of interest" description="Disordered" evidence="1">
    <location>
        <begin position="212"/>
        <end position="259"/>
    </location>
</feature>
<name>A0ABR6ZGI3_9BURK</name>
<keyword evidence="2" id="KW-1133">Transmembrane helix</keyword>
<evidence type="ECO:0000256" key="2">
    <source>
        <dbReference type="SAM" id="Phobius"/>
    </source>
</evidence>
<feature type="transmembrane region" description="Helical" evidence="2">
    <location>
        <begin position="152"/>
        <end position="171"/>
    </location>
</feature>
<keyword evidence="4" id="KW-1185">Reference proteome</keyword>
<comment type="caution">
    <text evidence="3">The sequence shown here is derived from an EMBL/GenBank/DDBJ whole genome shotgun (WGS) entry which is preliminary data.</text>
</comment>
<dbReference type="Proteomes" id="UP000646911">
    <property type="component" value="Unassembled WGS sequence"/>
</dbReference>
<sequence>MLQNLINRFESYQAIQVNKNFNSQELTVLGKILLEGAREVEVANVIRFPSIERGFSIFSIESGSTLSPPSSPVAANEGDAASTPANVTQPDRILPKLATGLVSELKSDAYHLIVRQGNALENGMVLASFTNLQSAGIALRKLAKLNARKTRFWKILGFLVLVYLVLSIPMMKRAPQKSLEEITTSMEMRNPEVARQMENINRSRTVGSELMAQPASPMQAQPDPSSMLGAPAAAMEPAPVAPTAAPGARPDQSQGNFGF</sequence>
<keyword evidence="2" id="KW-0472">Membrane</keyword>
<dbReference type="EMBL" id="JACOFX010000019">
    <property type="protein sequence ID" value="MBC3910779.1"/>
    <property type="molecule type" value="Genomic_DNA"/>
</dbReference>
<evidence type="ECO:0000313" key="4">
    <source>
        <dbReference type="Proteomes" id="UP000646911"/>
    </source>
</evidence>
<accession>A0ABR6ZGI3</accession>